<protein>
    <submittedName>
        <fullName evidence="7">Acetolactate synthase-1/2/3 large subunit</fullName>
    </submittedName>
</protein>
<feature type="domain" description="Thiamine pyrophosphate enzyme TPP-binding" evidence="5">
    <location>
        <begin position="416"/>
        <end position="567"/>
    </location>
</feature>
<evidence type="ECO:0000259" key="6">
    <source>
        <dbReference type="Pfam" id="PF02776"/>
    </source>
</evidence>
<dbReference type="Pfam" id="PF02776">
    <property type="entry name" value="TPP_enzyme_N"/>
    <property type="match status" value="1"/>
</dbReference>
<sequence>MSNNGYALTAADGLLLTLSELGVDYIFANLGSDHPPLIESLAKLKSKGKRVPEIIICPHEMAALSAAHGRAQVTGKLQVVLVHVDVGTQNLGGALHNAMRGRVPILIIAGASPVTVDGEMAASRNEFIHYLQDISDQRSIVREYTKWSYDVHSGKNIDLIVKRAAQIACSSPSGPVYMMIPRDIMTDEWVPLPEVKRAIFPASLGALDQNVAKQIAHHLVEAKMPLIITSYLGRNVDAVSNLVQLSEKIAVPVMEAGPYYANFPTNHPMHIGYEDFIERNYVVEEADFILVLDCDIPWMPQVTKVEPKTNVFWIDIDPIKTTIPVWYYSGVKFVQAESRLVLSQLLDEIDNVELDHDRIESRRASIRARSSSVRDQWTQDGTSESSKITAAYLTSLISEFIDENTIIVNETISNYRTVWRHLNPRTPGQFYGSGASSLGWHGGAAVGIKLENPDKTVVALTGDGSFIFSEPVAVQIMSRLYNAPFLTVIYNNGGWKSPKLSTLAVYPHGCANASGAFHVEFTGDFALERVASLVDGVYIAKVDHRDELHMRLSQAFEAVRDGRSAVLNVMIEEM</sequence>
<dbReference type="GO" id="GO:0009097">
    <property type="term" value="P:isoleucine biosynthetic process"/>
    <property type="evidence" value="ECO:0007669"/>
    <property type="project" value="TreeGrafter"/>
</dbReference>
<gene>
    <name evidence="7" type="ORF">SAMN05421799_10749</name>
</gene>
<dbReference type="RefSeq" id="WP_076347347.1">
    <property type="nucleotide sequence ID" value="NZ_FTOO01000007.1"/>
</dbReference>
<dbReference type="InterPro" id="IPR045229">
    <property type="entry name" value="TPP_enz"/>
</dbReference>
<dbReference type="SUPFAM" id="SSF52518">
    <property type="entry name" value="Thiamin diphosphate-binding fold (THDP-binding)"/>
    <property type="match status" value="2"/>
</dbReference>
<name>A0A1N7N3S5_9BACL</name>
<proteinExistence type="inferred from homology"/>
<dbReference type="OrthoDB" id="4494979at2"/>
<dbReference type="InterPro" id="IPR029061">
    <property type="entry name" value="THDP-binding"/>
</dbReference>
<evidence type="ECO:0000313" key="8">
    <source>
        <dbReference type="Proteomes" id="UP000186156"/>
    </source>
</evidence>
<dbReference type="InterPro" id="IPR012000">
    <property type="entry name" value="Thiamin_PyroP_enz_cen_dom"/>
</dbReference>
<feature type="domain" description="Thiamine pyrophosphate enzyme N-terminal TPP-binding" evidence="6">
    <location>
        <begin position="9"/>
        <end position="137"/>
    </location>
</feature>
<dbReference type="GO" id="GO:0030976">
    <property type="term" value="F:thiamine pyrophosphate binding"/>
    <property type="evidence" value="ECO:0007669"/>
    <property type="project" value="InterPro"/>
</dbReference>
<dbReference type="GO" id="GO:0050660">
    <property type="term" value="F:flavin adenine dinucleotide binding"/>
    <property type="evidence" value="ECO:0007669"/>
    <property type="project" value="TreeGrafter"/>
</dbReference>
<evidence type="ECO:0000259" key="5">
    <source>
        <dbReference type="Pfam" id="PF02775"/>
    </source>
</evidence>
<dbReference type="PANTHER" id="PTHR18968:SF164">
    <property type="entry name" value="PYRUVATE DECARBOXYLASE"/>
    <property type="match status" value="1"/>
</dbReference>
<dbReference type="GO" id="GO:0003984">
    <property type="term" value="F:acetolactate synthase activity"/>
    <property type="evidence" value="ECO:0007669"/>
    <property type="project" value="TreeGrafter"/>
</dbReference>
<keyword evidence="8" id="KW-1185">Reference proteome</keyword>
<dbReference type="CDD" id="cd02002">
    <property type="entry name" value="TPP_BFDC"/>
    <property type="match status" value="1"/>
</dbReference>
<dbReference type="STRING" id="252246.SAMN05421799_10749"/>
<dbReference type="CDD" id="cd07035">
    <property type="entry name" value="TPP_PYR_POX_like"/>
    <property type="match status" value="1"/>
</dbReference>
<dbReference type="Pfam" id="PF00205">
    <property type="entry name" value="TPP_enzyme_M"/>
    <property type="match status" value="1"/>
</dbReference>
<dbReference type="Gene3D" id="3.40.50.1220">
    <property type="entry name" value="TPP-binding domain"/>
    <property type="match status" value="1"/>
</dbReference>
<comment type="similarity">
    <text evidence="1 3">Belongs to the TPP enzyme family.</text>
</comment>
<dbReference type="InterPro" id="IPR000399">
    <property type="entry name" value="TPP-bd_CS"/>
</dbReference>
<evidence type="ECO:0000256" key="1">
    <source>
        <dbReference type="ARBA" id="ARBA00007812"/>
    </source>
</evidence>
<organism evidence="7 8">
    <name type="scientific">Alicyclobacillus vulcanalis</name>
    <dbReference type="NCBI Taxonomy" id="252246"/>
    <lineage>
        <taxon>Bacteria</taxon>
        <taxon>Bacillati</taxon>
        <taxon>Bacillota</taxon>
        <taxon>Bacilli</taxon>
        <taxon>Bacillales</taxon>
        <taxon>Alicyclobacillaceae</taxon>
        <taxon>Alicyclobacillus</taxon>
    </lineage>
</organism>
<dbReference type="Pfam" id="PF02775">
    <property type="entry name" value="TPP_enzyme_C"/>
    <property type="match status" value="1"/>
</dbReference>
<dbReference type="Gene3D" id="3.40.50.970">
    <property type="match status" value="2"/>
</dbReference>
<dbReference type="GO" id="GO:0000287">
    <property type="term" value="F:magnesium ion binding"/>
    <property type="evidence" value="ECO:0007669"/>
    <property type="project" value="InterPro"/>
</dbReference>
<feature type="domain" description="Thiamine pyrophosphate enzyme central" evidence="4">
    <location>
        <begin position="213"/>
        <end position="320"/>
    </location>
</feature>
<evidence type="ECO:0000256" key="3">
    <source>
        <dbReference type="RuleBase" id="RU362132"/>
    </source>
</evidence>
<keyword evidence="2 3" id="KW-0786">Thiamine pyrophosphate</keyword>
<evidence type="ECO:0000313" key="7">
    <source>
        <dbReference type="EMBL" id="SIS93005.1"/>
    </source>
</evidence>
<dbReference type="NCBIfam" id="NF006203">
    <property type="entry name" value="PRK08327.1"/>
    <property type="match status" value="1"/>
</dbReference>
<dbReference type="InterPro" id="IPR029035">
    <property type="entry name" value="DHS-like_NAD/FAD-binding_dom"/>
</dbReference>
<reference evidence="8" key="1">
    <citation type="submission" date="2017-01" db="EMBL/GenBank/DDBJ databases">
        <authorList>
            <person name="Varghese N."/>
            <person name="Submissions S."/>
        </authorList>
    </citation>
    <scope>NUCLEOTIDE SEQUENCE [LARGE SCALE GENOMIC DNA]</scope>
    <source>
        <strain evidence="8">DSM 16176</strain>
    </source>
</reference>
<dbReference type="InterPro" id="IPR012001">
    <property type="entry name" value="Thiamin_PyroP_enz_TPP-bd_dom"/>
</dbReference>
<dbReference type="Proteomes" id="UP000186156">
    <property type="component" value="Unassembled WGS sequence"/>
</dbReference>
<dbReference type="GO" id="GO:0005948">
    <property type="term" value="C:acetolactate synthase complex"/>
    <property type="evidence" value="ECO:0007669"/>
    <property type="project" value="TreeGrafter"/>
</dbReference>
<evidence type="ECO:0000256" key="2">
    <source>
        <dbReference type="ARBA" id="ARBA00023052"/>
    </source>
</evidence>
<dbReference type="InterPro" id="IPR011766">
    <property type="entry name" value="TPP_enzyme_TPP-bd"/>
</dbReference>
<dbReference type="SUPFAM" id="SSF52467">
    <property type="entry name" value="DHS-like NAD/FAD-binding domain"/>
    <property type="match status" value="1"/>
</dbReference>
<dbReference type="PANTHER" id="PTHR18968">
    <property type="entry name" value="THIAMINE PYROPHOSPHATE ENZYMES"/>
    <property type="match status" value="1"/>
</dbReference>
<dbReference type="AlphaFoldDB" id="A0A1N7N3S5"/>
<dbReference type="PROSITE" id="PS00187">
    <property type="entry name" value="TPP_ENZYMES"/>
    <property type="match status" value="1"/>
</dbReference>
<dbReference type="EMBL" id="FTOO01000007">
    <property type="protein sequence ID" value="SIS93005.1"/>
    <property type="molecule type" value="Genomic_DNA"/>
</dbReference>
<evidence type="ECO:0000259" key="4">
    <source>
        <dbReference type="Pfam" id="PF00205"/>
    </source>
</evidence>
<dbReference type="GO" id="GO:0009099">
    <property type="term" value="P:L-valine biosynthetic process"/>
    <property type="evidence" value="ECO:0007669"/>
    <property type="project" value="TreeGrafter"/>
</dbReference>
<accession>A0A1N7N3S5</accession>